<evidence type="ECO:0000313" key="2">
    <source>
        <dbReference type="Proteomes" id="UP000014701"/>
    </source>
</evidence>
<gene>
    <name evidence="1" type="primary">orf125a</name>
</gene>
<accession>S6BVE9</accession>
<dbReference type="RefSeq" id="YP_008318473.1">
    <property type="nucleotide sequence ID" value="NC_021856.1"/>
</dbReference>
<dbReference type="KEGG" id="vg:16511436"/>
<dbReference type="RefSeq" id="YP_008318262.1">
    <property type="nucleotide sequence ID" value="NC_021856.1"/>
</dbReference>
<organism evidence="1 2">
    <name type="scientific">Bacillus phage phiNIT1</name>
    <dbReference type="NCBI Taxonomy" id="207656"/>
    <lineage>
        <taxon>Viruses</taxon>
        <taxon>Duplodnaviria</taxon>
        <taxon>Heunggongvirae</taxon>
        <taxon>Uroviricota</taxon>
        <taxon>Caudoviricetes</taxon>
        <taxon>Herelleviridae</taxon>
        <taxon>Bastillevirinae</taxon>
        <taxon>Nitunavirus</taxon>
        <taxon>Nitunavirus NIT1</taxon>
    </lineage>
</organism>
<dbReference type="OrthoDB" id="21706at10239"/>
<keyword evidence="2" id="KW-1185">Reference proteome</keyword>
<reference evidence="1 2" key="1">
    <citation type="submission" date="2013-02" db="EMBL/GenBank/DDBJ databases">
        <title>phiNIT1 genome sequensing.</title>
        <authorList>
            <person name="Ozaki T."/>
            <person name="Kaneko J."/>
        </authorList>
    </citation>
    <scope>NUCLEOTIDE SEQUENCE [LARGE SCALE GENOMIC DNA]</scope>
    <source>
        <strain evidence="1">PhiNIT1</strain>
    </source>
</reference>
<name>S6BVE9_9CAUD</name>
<dbReference type="EMBL" id="AP013029">
    <property type="protein sequence ID" value="BAN59705.1"/>
    <property type="molecule type" value="Genomic_DNA"/>
</dbReference>
<dbReference type="GeneID" id="16511436"/>
<proteinExistence type="predicted"/>
<dbReference type="KEGG" id="vg:16511411"/>
<protein>
    <submittedName>
        <fullName evidence="1">Uncharacterized protein</fullName>
    </submittedName>
</protein>
<dbReference type="GeneID" id="16511411"/>
<dbReference type="Pfam" id="PF25735">
    <property type="entry name" value="Phage_L5_gp82"/>
    <property type="match status" value="1"/>
</dbReference>
<dbReference type="Proteomes" id="UP000014701">
    <property type="component" value="Segment"/>
</dbReference>
<sequence>MIGYKGREVKNGCSSKVYYNLHKHTFSVQQCGLVVLHSDTVVLTDVEFTVRESGRQRVLREKRKNVHAFVTGFLSLEPVYLPSGYKEATYNPYLYDSFVDKETGQRINKADKVILKDKKIFYKKG</sequence>
<dbReference type="EMBL" id="AP013029">
    <property type="protein sequence ID" value="BAN59494.1"/>
    <property type="molecule type" value="Genomic_DNA"/>
</dbReference>
<dbReference type="InterPro" id="IPR058002">
    <property type="entry name" value="Gp82"/>
</dbReference>
<evidence type="ECO:0000313" key="1">
    <source>
        <dbReference type="EMBL" id="BAN59705.1"/>
    </source>
</evidence>